<dbReference type="OrthoDB" id="5701146at2"/>
<organism evidence="1 2">
    <name type="scientific">Flavobacterium branchiophilum</name>
    <dbReference type="NCBI Taxonomy" id="55197"/>
    <lineage>
        <taxon>Bacteria</taxon>
        <taxon>Pseudomonadati</taxon>
        <taxon>Bacteroidota</taxon>
        <taxon>Flavobacteriia</taxon>
        <taxon>Flavobacteriales</taxon>
        <taxon>Flavobacteriaceae</taxon>
        <taxon>Flavobacterium</taxon>
    </lineage>
</organism>
<dbReference type="RefSeq" id="WP_097553798.1">
    <property type="nucleotide sequence ID" value="NZ_PCMW01000032.1"/>
</dbReference>
<name>A0A2H3KCH0_9FLAO</name>
<accession>A0A2H3KCH0</accession>
<sequence length="145" mass="17168">MQVNLKNGIDSLIFGMKEADVMAKYGKPDLSFLDDDQNRIYLYNQYKIRLTFYEEEDYKLGYLVASSQDLTLFGEKLMGRKISDVKKFLASKKINHFAEEQVDSFHNFFNEDNWLLFQVEFDEVVKLELGAMIKNENEFDWKFKG</sequence>
<comment type="caution">
    <text evidence="1">The sequence shown here is derived from an EMBL/GenBank/DDBJ whole genome shotgun (WGS) entry which is preliminary data.</text>
</comment>
<dbReference type="EMBL" id="PCMW01000032">
    <property type="protein sequence ID" value="PDS25110.1"/>
    <property type="molecule type" value="Genomic_DNA"/>
</dbReference>
<gene>
    <name evidence="1" type="ORF">B0A77_05380</name>
</gene>
<reference evidence="1 2" key="1">
    <citation type="submission" date="2017-09" db="EMBL/GenBank/DDBJ databases">
        <title>Whole genomes of Flavobacteriaceae.</title>
        <authorList>
            <person name="Stine C."/>
            <person name="Li C."/>
            <person name="Tadesse D."/>
        </authorList>
    </citation>
    <scope>NUCLEOTIDE SEQUENCE [LARGE SCALE GENOMIC DNA]</scope>
    <source>
        <strain evidence="1 2">ATCC 35036</strain>
    </source>
</reference>
<proteinExistence type="predicted"/>
<evidence type="ECO:0000313" key="2">
    <source>
        <dbReference type="Proteomes" id="UP000220828"/>
    </source>
</evidence>
<protein>
    <submittedName>
        <fullName evidence="1">Uncharacterized protein</fullName>
    </submittedName>
</protein>
<dbReference type="Proteomes" id="UP000220828">
    <property type="component" value="Unassembled WGS sequence"/>
</dbReference>
<evidence type="ECO:0000313" key="1">
    <source>
        <dbReference type="EMBL" id="PDS25110.1"/>
    </source>
</evidence>
<dbReference type="AlphaFoldDB" id="A0A2H3KCH0"/>